<organism evidence="10">
    <name type="scientific">Schistocephalus solidus</name>
    <name type="common">Tapeworm</name>
    <dbReference type="NCBI Taxonomy" id="70667"/>
    <lineage>
        <taxon>Eukaryota</taxon>
        <taxon>Metazoa</taxon>
        <taxon>Spiralia</taxon>
        <taxon>Lophotrochozoa</taxon>
        <taxon>Platyhelminthes</taxon>
        <taxon>Cestoda</taxon>
        <taxon>Eucestoda</taxon>
        <taxon>Diphyllobothriidea</taxon>
        <taxon>Diphyllobothriidae</taxon>
        <taxon>Schistocephalus</taxon>
    </lineage>
</organism>
<reference evidence="10" key="1">
    <citation type="submission" date="2016-06" db="UniProtKB">
        <authorList>
            <consortium name="WormBaseParasite"/>
        </authorList>
    </citation>
    <scope>IDENTIFICATION</scope>
</reference>
<evidence type="ECO:0000256" key="4">
    <source>
        <dbReference type="ARBA" id="ARBA00023159"/>
    </source>
</evidence>
<dbReference type="GO" id="GO:0090575">
    <property type="term" value="C:RNA polymerase II transcription regulator complex"/>
    <property type="evidence" value="ECO:0007669"/>
    <property type="project" value="TreeGrafter"/>
</dbReference>
<dbReference type="InterPro" id="IPR011598">
    <property type="entry name" value="bHLH_dom"/>
</dbReference>
<keyword evidence="4" id="KW-0010">Activator</keyword>
<evidence type="ECO:0000313" key="10">
    <source>
        <dbReference type="WBParaSite" id="SSLN_0000277801-mRNA-1"/>
    </source>
</evidence>
<keyword evidence="6" id="KW-0539">Nucleus</keyword>
<dbReference type="PROSITE" id="PS50888">
    <property type="entry name" value="BHLH"/>
    <property type="match status" value="1"/>
</dbReference>
<dbReference type="SMART" id="SM00353">
    <property type="entry name" value="HLH"/>
    <property type="match status" value="1"/>
</dbReference>
<gene>
    <name evidence="8" type="ORF">SSLN_LOCUS2691</name>
</gene>
<evidence type="ECO:0000313" key="9">
    <source>
        <dbReference type="Proteomes" id="UP000275846"/>
    </source>
</evidence>
<evidence type="ECO:0000256" key="3">
    <source>
        <dbReference type="ARBA" id="ARBA00023125"/>
    </source>
</evidence>
<dbReference type="GO" id="GO:0045944">
    <property type="term" value="P:positive regulation of transcription by RNA polymerase II"/>
    <property type="evidence" value="ECO:0007669"/>
    <property type="project" value="TreeGrafter"/>
</dbReference>
<accession>A0A183SEP3</accession>
<dbReference type="GO" id="GO:0003700">
    <property type="term" value="F:DNA-binding transcription factor activity"/>
    <property type="evidence" value="ECO:0007669"/>
    <property type="project" value="TreeGrafter"/>
</dbReference>
<dbReference type="PANTHER" id="PTHR10328">
    <property type="entry name" value="PROTEIN MAX MYC-ASSOCIATED FACTOR X"/>
    <property type="match status" value="1"/>
</dbReference>
<evidence type="ECO:0000256" key="6">
    <source>
        <dbReference type="ARBA" id="ARBA00023242"/>
    </source>
</evidence>
<dbReference type="Gene3D" id="4.10.280.10">
    <property type="entry name" value="Helix-loop-helix DNA-binding domain"/>
    <property type="match status" value="1"/>
</dbReference>
<reference evidence="8 9" key="2">
    <citation type="submission" date="2018-11" db="EMBL/GenBank/DDBJ databases">
        <authorList>
            <consortium name="Pathogen Informatics"/>
        </authorList>
    </citation>
    <scope>NUCLEOTIDE SEQUENCE [LARGE SCALE GENOMIC DNA]</scope>
    <source>
        <strain evidence="8 9">NST_G2</strain>
    </source>
</reference>
<dbReference type="Pfam" id="PF00010">
    <property type="entry name" value="HLH"/>
    <property type="match status" value="1"/>
</dbReference>
<proteinExistence type="inferred from homology"/>
<evidence type="ECO:0000256" key="1">
    <source>
        <dbReference type="ARBA" id="ARBA00007628"/>
    </source>
</evidence>
<dbReference type="AlphaFoldDB" id="A0A183SEP3"/>
<evidence type="ECO:0000256" key="5">
    <source>
        <dbReference type="ARBA" id="ARBA00023163"/>
    </source>
</evidence>
<dbReference type="GO" id="GO:0003677">
    <property type="term" value="F:DNA binding"/>
    <property type="evidence" value="ECO:0007669"/>
    <property type="project" value="UniProtKB-KW"/>
</dbReference>
<dbReference type="GO" id="GO:0046983">
    <property type="term" value="F:protein dimerization activity"/>
    <property type="evidence" value="ECO:0007669"/>
    <property type="project" value="InterPro"/>
</dbReference>
<dbReference type="OrthoDB" id="8964853at2759"/>
<sequence>MGSSEILTTSVSVTHLFDLYILGTLRDTSIVAPQPFFDLTFFTFLRRDHHNHLERKRRASIKGSYSDLREAIPGLRGSKASRAVTLQRAVEYIEELHRRNREHTLCVDTLTRQNEALDRQACYSVFVAVSTSDNFEYYTYAKYASIVLAKLLTSISFTPISPLICEYYSVSPQKLLPTTRIGDLCD</sequence>
<dbReference type="STRING" id="70667.A0A183SEP3"/>
<evidence type="ECO:0000313" key="8">
    <source>
        <dbReference type="EMBL" id="VDL89076.1"/>
    </source>
</evidence>
<name>A0A183SEP3_SCHSO</name>
<dbReference type="InterPro" id="IPR036638">
    <property type="entry name" value="HLH_DNA-bd_sf"/>
</dbReference>
<comment type="similarity">
    <text evidence="1">Belongs to the MAX family.</text>
</comment>
<keyword evidence="9" id="KW-1185">Reference proteome</keyword>
<protein>
    <submittedName>
        <fullName evidence="10">BHLH domain-containing protein</fullName>
    </submittedName>
</protein>
<dbReference type="CDD" id="cd11406">
    <property type="entry name" value="bHLHzip_Max"/>
    <property type="match status" value="1"/>
</dbReference>
<dbReference type="SUPFAM" id="SSF47459">
    <property type="entry name" value="HLH, helix-loop-helix DNA-binding domain"/>
    <property type="match status" value="1"/>
</dbReference>
<dbReference type="Proteomes" id="UP000275846">
    <property type="component" value="Unassembled WGS sequence"/>
</dbReference>
<dbReference type="WBParaSite" id="SSLN_0000277801-mRNA-1">
    <property type="protein sequence ID" value="SSLN_0000277801-mRNA-1"/>
    <property type="gene ID" value="SSLN_0000277801"/>
</dbReference>
<keyword evidence="3" id="KW-0238">DNA-binding</keyword>
<keyword evidence="5" id="KW-0804">Transcription</keyword>
<dbReference type="EMBL" id="UYSU01032313">
    <property type="protein sequence ID" value="VDL89076.1"/>
    <property type="molecule type" value="Genomic_DNA"/>
</dbReference>
<keyword evidence="2" id="KW-0805">Transcription regulation</keyword>
<dbReference type="PANTHER" id="PTHR10328:SF3">
    <property type="entry name" value="PROTEIN MAX"/>
    <property type="match status" value="1"/>
</dbReference>
<evidence type="ECO:0000256" key="2">
    <source>
        <dbReference type="ARBA" id="ARBA00023015"/>
    </source>
</evidence>
<feature type="domain" description="BHLH" evidence="7">
    <location>
        <begin position="45"/>
        <end position="96"/>
    </location>
</feature>
<evidence type="ECO:0000259" key="7">
    <source>
        <dbReference type="PROSITE" id="PS50888"/>
    </source>
</evidence>